<dbReference type="InterPro" id="IPR006439">
    <property type="entry name" value="HAD-SF_hydro_IA"/>
</dbReference>
<dbReference type="InterPro" id="IPR036412">
    <property type="entry name" value="HAD-like_sf"/>
</dbReference>
<dbReference type="Gene3D" id="3.40.50.1000">
    <property type="entry name" value="HAD superfamily/HAD-like"/>
    <property type="match status" value="1"/>
</dbReference>
<sequence length="242" mass="26658">MTLAAVLFDVDGTLADTERDGHRVAFNQAFKDYGLDWHWDVTLYGELLEITGGKERIRHFLQHYQPAFPPQDNLDQWIADLHRTKTGHFLTLLNKGKIKLRPGVENLIRQLRTDGIKVAIATTTTPENVTALLESTLGIGSPDWFDVIGAGDIVPHKKPAPDIYLWVMDQLGVSAEHCIAIEDSANGLRSALAAGIKTVVTSSEYTQLQDFSEATLVLPNLAGLNRSTLHKLVSEPAGIPKD</sequence>
<dbReference type="CDD" id="cd07528">
    <property type="entry name" value="HAD_CbbY-like"/>
    <property type="match status" value="1"/>
</dbReference>
<reference evidence="1 2" key="1">
    <citation type="submission" date="2016-10" db="EMBL/GenBank/DDBJ databases">
        <authorList>
            <person name="de Groot N.N."/>
        </authorList>
    </citation>
    <scope>NUCLEOTIDE SEQUENCE [LARGE SCALE GENOMIC DNA]</scope>
    <source>
        <strain evidence="1">1</strain>
    </source>
</reference>
<dbReference type="PANTHER" id="PTHR42896">
    <property type="entry name" value="XYLULOSE-1,5-BISPHOSPHATE (XUBP) PHOSPHATASE"/>
    <property type="match status" value="1"/>
</dbReference>
<dbReference type="OrthoDB" id="5293434at2"/>
<dbReference type="RefSeq" id="WP_090287530.1">
    <property type="nucleotide sequence ID" value="NZ_FMWO01000065.1"/>
</dbReference>
<accession>A0A1G5SIV4</accession>
<dbReference type="STRING" id="51642.NSMM_560010"/>
<dbReference type="Proteomes" id="UP000198729">
    <property type="component" value="Unassembled WGS sequence"/>
</dbReference>
<dbReference type="SFLD" id="SFLDS00003">
    <property type="entry name" value="Haloacid_Dehalogenase"/>
    <property type="match status" value="1"/>
</dbReference>
<name>A0A1G5SIV4_9PROT</name>
<dbReference type="Pfam" id="PF00702">
    <property type="entry name" value="Hydrolase"/>
    <property type="match status" value="1"/>
</dbReference>
<dbReference type="SFLD" id="SFLDF00035">
    <property type="entry name" value="phosphoglycolate_phosphatase"/>
    <property type="match status" value="1"/>
</dbReference>
<keyword evidence="2" id="KW-1185">Reference proteome</keyword>
<dbReference type="SFLD" id="SFLDG01129">
    <property type="entry name" value="C1.5:_HAD__Beta-PGM__Phosphata"/>
    <property type="match status" value="1"/>
</dbReference>
<dbReference type="InterPro" id="IPR023198">
    <property type="entry name" value="PGP-like_dom2"/>
</dbReference>
<dbReference type="AlphaFoldDB" id="A0A1G5SIV4"/>
<dbReference type="InterPro" id="IPR044999">
    <property type="entry name" value="CbbY-like"/>
</dbReference>
<gene>
    <name evidence="1" type="primary">cbbY</name>
    <name evidence="1" type="ORF">NSMM_560010</name>
</gene>
<evidence type="ECO:0000313" key="2">
    <source>
        <dbReference type="Proteomes" id="UP000198729"/>
    </source>
</evidence>
<dbReference type="SUPFAM" id="SSF56784">
    <property type="entry name" value="HAD-like"/>
    <property type="match status" value="1"/>
</dbReference>
<dbReference type="PANTHER" id="PTHR42896:SF2">
    <property type="entry name" value="CBBY-LIKE PROTEIN"/>
    <property type="match status" value="1"/>
</dbReference>
<dbReference type="EMBL" id="FMWO01000065">
    <property type="protein sequence ID" value="SCZ86471.1"/>
    <property type="molecule type" value="Genomic_DNA"/>
</dbReference>
<dbReference type="NCBIfam" id="TIGR01509">
    <property type="entry name" value="HAD-SF-IA-v3"/>
    <property type="match status" value="1"/>
</dbReference>
<dbReference type="SFLD" id="SFLDG01135">
    <property type="entry name" value="C1.5.6:_HAD__Beta-PGM__Phospha"/>
    <property type="match status" value="1"/>
</dbReference>
<organism evidence="1 2">
    <name type="scientific">Nitrosomonas mobilis</name>
    <dbReference type="NCBI Taxonomy" id="51642"/>
    <lineage>
        <taxon>Bacteria</taxon>
        <taxon>Pseudomonadati</taxon>
        <taxon>Pseudomonadota</taxon>
        <taxon>Betaproteobacteria</taxon>
        <taxon>Nitrosomonadales</taxon>
        <taxon>Nitrosomonadaceae</taxon>
        <taxon>Nitrosomonas</taxon>
    </lineage>
</organism>
<dbReference type="PRINTS" id="PR00413">
    <property type="entry name" value="HADHALOGNASE"/>
</dbReference>
<dbReference type="Gene3D" id="1.10.150.240">
    <property type="entry name" value="Putative phosphatase, domain 2"/>
    <property type="match status" value="1"/>
</dbReference>
<dbReference type="GO" id="GO:0016787">
    <property type="term" value="F:hydrolase activity"/>
    <property type="evidence" value="ECO:0007669"/>
    <property type="project" value="InterPro"/>
</dbReference>
<proteinExistence type="predicted"/>
<dbReference type="InterPro" id="IPR023214">
    <property type="entry name" value="HAD_sf"/>
</dbReference>
<protein>
    <submittedName>
        <fullName evidence="1">Protein CbbY</fullName>
    </submittedName>
</protein>
<evidence type="ECO:0000313" key="1">
    <source>
        <dbReference type="EMBL" id="SCZ86471.1"/>
    </source>
</evidence>